<dbReference type="InterPro" id="IPR050683">
    <property type="entry name" value="Bact_Polysacc_Export_ATP-bd"/>
</dbReference>
<evidence type="ECO:0000256" key="4">
    <source>
        <dbReference type="ARBA" id="ARBA00022840"/>
    </source>
</evidence>
<comment type="similarity">
    <text evidence="1">Belongs to the ABC transporter superfamily.</text>
</comment>
<evidence type="ECO:0000256" key="1">
    <source>
        <dbReference type="ARBA" id="ARBA00005417"/>
    </source>
</evidence>
<dbReference type="PROSITE" id="PS50893">
    <property type="entry name" value="ABC_TRANSPORTER_2"/>
    <property type="match status" value="1"/>
</dbReference>
<dbReference type="CDD" id="cd03220">
    <property type="entry name" value="ABC_KpsT_Wzt"/>
    <property type="match status" value="1"/>
</dbReference>
<comment type="caution">
    <text evidence="6">The sequence shown here is derived from an EMBL/GenBank/DDBJ whole genome shotgun (WGS) entry which is preliminary data.</text>
</comment>
<feature type="domain" description="ABC transporter" evidence="5">
    <location>
        <begin position="4"/>
        <end position="241"/>
    </location>
</feature>
<dbReference type="SUPFAM" id="SSF52540">
    <property type="entry name" value="P-loop containing nucleoside triphosphate hydrolases"/>
    <property type="match status" value="1"/>
</dbReference>
<keyword evidence="4 6" id="KW-0067">ATP-binding</keyword>
<gene>
    <name evidence="6" type="ORF">UT23_C0015G0005</name>
</gene>
<dbReference type="Gene3D" id="3.40.50.300">
    <property type="entry name" value="P-loop containing nucleotide triphosphate hydrolases"/>
    <property type="match status" value="1"/>
</dbReference>
<dbReference type="Pfam" id="PF00005">
    <property type="entry name" value="ABC_tran"/>
    <property type="match status" value="1"/>
</dbReference>
<protein>
    <submittedName>
        <fullName evidence="6">ABC transporter, ATP-binding protein</fullName>
    </submittedName>
</protein>
<organism evidence="6 7">
    <name type="scientific">Candidatus Woesebacteria bacterium GW2011_GWA1_39_12</name>
    <dbReference type="NCBI Taxonomy" id="1618549"/>
    <lineage>
        <taxon>Bacteria</taxon>
        <taxon>Candidatus Woeseibacteriota</taxon>
    </lineage>
</organism>
<sequence length="384" mass="43397">MDAIKLLNVSKKYTLIQGFSSLIKTLLFQKRQKILALNKITFSVKKGETVGIIGENGSGKSTLLKVIAGITKQDKGEILVDGRVGSLIELGAGFHPDMTGEENIYLNAALLGYTKEEIGERYNQIVDFADIGNYIRQPVKTYSSGMVVRLGFAVAIHLNPDVLLIDEVFSVGDEHFQRKSIAKISEFQKKDKTLVLVSHNLFLVKELCKKVYLLNKGRIVKSGEAVDVINHYLHHYVLDEKATFRKRGKSKKILIKKIEFIGDTKRKKLKFKINEPLDIIVTYENREGNLPSSFGISITDKNGLNLYGFSTDPIQTSKGKGRVKFYISSLPPIEGKLYFSFGIADMVRTIRYDSIENQEIEVKGEPTFYKGIVNFNCRYEHKRL</sequence>
<keyword evidence="3" id="KW-0547">Nucleotide-binding</keyword>
<evidence type="ECO:0000256" key="2">
    <source>
        <dbReference type="ARBA" id="ARBA00022448"/>
    </source>
</evidence>
<dbReference type="InterPro" id="IPR027417">
    <property type="entry name" value="P-loop_NTPase"/>
</dbReference>
<dbReference type="AlphaFoldDB" id="A0A0G0MA61"/>
<dbReference type="Gene3D" id="2.70.50.60">
    <property type="entry name" value="abc- transporter (atp binding component) like domain"/>
    <property type="match status" value="1"/>
</dbReference>
<dbReference type="InterPro" id="IPR015860">
    <property type="entry name" value="ABC_transpr_TagH-like"/>
</dbReference>
<dbReference type="PANTHER" id="PTHR46743">
    <property type="entry name" value="TEICHOIC ACIDS EXPORT ATP-BINDING PROTEIN TAGH"/>
    <property type="match status" value="1"/>
</dbReference>
<dbReference type="EMBL" id="LBWA01000015">
    <property type="protein sequence ID" value="KKQ97235.1"/>
    <property type="molecule type" value="Genomic_DNA"/>
</dbReference>
<dbReference type="GO" id="GO:0005524">
    <property type="term" value="F:ATP binding"/>
    <property type="evidence" value="ECO:0007669"/>
    <property type="project" value="UniProtKB-KW"/>
</dbReference>
<evidence type="ECO:0000313" key="7">
    <source>
        <dbReference type="Proteomes" id="UP000034325"/>
    </source>
</evidence>
<accession>A0A0G0MA61</accession>
<keyword evidence="2" id="KW-0813">Transport</keyword>
<dbReference type="GO" id="GO:0140359">
    <property type="term" value="F:ABC-type transporter activity"/>
    <property type="evidence" value="ECO:0007669"/>
    <property type="project" value="InterPro"/>
</dbReference>
<proteinExistence type="inferred from homology"/>
<dbReference type="Proteomes" id="UP000034325">
    <property type="component" value="Unassembled WGS sequence"/>
</dbReference>
<dbReference type="InterPro" id="IPR003439">
    <property type="entry name" value="ABC_transporter-like_ATP-bd"/>
</dbReference>
<dbReference type="GO" id="GO:0016887">
    <property type="term" value="F:ATP hydrolysis activity"/>
    <property type="evidence" value="ECO:0007669"/>
    <property type="project" value="InterPro"/>
</dbReference>
<dbReference type="InterPro" id="IPR003593">
    <property type="entry name" value="AAA+_ATPase"/>
</dbReference>
<reference evidence="6 7" key="1">
    <citation type="journal article" date="2015" name="Nature">
        <title>rRNA introns, odd ribosomes, and small enigmatic genomes across a large radiation of phyla.</title>
        <authorList>
            <person name="Brown C.T."/>
            <person name="Hug L.A."/>
            <person name="Thomas B.C."/>
            <person name="Sharon I."/>
            <person name="Castelle C.J."/>
            <person name="Singh A."/>
            <person name="Wilkins M.J."/>
            <person name="Williams K.H."/>
            <person name="Banfield J.F."/>
        </authorList>
    </citation>
    <scope>NUCLEOTIDE SEQUENCE [LARGE SCALE GENOMIC DNA]</scope>
</reference>
<name>A0A0G0MA61_9BACT</name>
<dbReference type="Pfam" id="PF14524">
    <property type="entry name" value="Wzt_C"/>
    <property type="match status" value="1"/>
</dbReference>
<dbReference type="PANTHER" id="PTHR46743:SF2">
    <property type="entry name" value="TEICHOIC ACIDS EXPORT ATP-BINDING PROTEIN TAGH"/>
    <property type="match status" value="1"/>
</dbReference>
<evidence type="ECO:0000259" key="5">
    <source>
        <dbReference type="PROSITE" id="PS50893"/>
    </source>
</evidence>
<dbReference type="SMART" id="SM00382">
    <property type="entry name" value="AAA"/>
    <property type="match status" value="1"/>
</dbReference>
<evidence type="ECO:0000256" key="3">
    <source>
        <dbReference type="ARBA" id="ARBA00022741"/>
    </source>
</evidence>
<dbReference type="InterPro" id="IPR029439">
    <property type="entry name" value="Wzt_C"/>
</dbReference>
<dbReference type="GO" id="GO:0016020">
    <property type="term" value="C:membrane"/>
    <property type="evidence" value="ECO:0007669"/>
    <property type="project" value="InterPro"/>
</dbReference>
<evidence type="ECO:0000313" key="6">
    <source>
        <dbReference type="EMBL" id="KKQ97235.1"/>
    </source>
</evidence>